<reference evidence="2 3" key="2">
    <citation type="submission" date="2020-01" db="EMBL/GenBank/DDBJ databases">
        <title>Microvirga sp. nov., an arsenate reduction bacterium isolated from Tibet hotspring sediments.</title>
        <authorList>
            <person name="Xian W.-D."/>
            <person name="Li W.-J."/>
        </authorList>
    </citation>
    <scope>NUCLEOTIDE SEQUENCE [LARGE SCALE GENOMIC DNA]</scope>
    <source>
        <strain evidence="2 3">KCTC 23863</strain>
    </source>
</reference>
<keyword evidence="1" id="KW-0472">Membrane</keyword>
<evidence type="ECO:0000313" key="2">
    <source>
        <dbReference type="EMBL" id="MXQ11886.1"/>
    </source>
</evidence>
<protein>
    <submittedName>
        <fullName evidence="2">Uncharacterized protein</fullName>
    </submittedName>
</protein>
<evidence type="ECO:0000256" key="1">
    <source>
        <dbReference type="SAM" id="Phobius"/>
    </source>
</evidence>
<reference evidence="2 3" key="1">
    <citation type="submission" date="2019-12" db="EMBL/GenBank/DDBJ databases">
        <authorList>
            <person name="Yuan C.-G."/>
        </authorList>
    </citation>
    <scope>NUCLEOTIDE SEQUENCE [LARGE SCALE GENOMIC DNA]</scope>
    <source>
        <strain evidence="2 3">KCTC 23863</strain>
    </source>
</reference>
<keyword evidence="1" id="KW-0812">Transmembrane</keyword>
<dbReference type="AlphaFoldDB" id="A0A7X3SNY5"/>
<dbReference type="EMBL" id="WURB01000006">
    <property type="protein sequence ID" value="MXQ11886.1"/>
    <property type="molecule type" value="Genomic_DNA"/>
</dbReference>
<dbReference type="Proteomes" id="UP000436483">
    <property type="component" value="Unassembled WGS sequence"/>
</dbReference>
<dbReference type="RefSeq" id="WP_160884648.1">
    <property type="nucleotide sequence ID" value="NZ_WURB01000006.1"/>
</dbReference>
<evidence type="ECO:0000313" key="3">
    <source>
        <dbReference type="Proteomes" id="UP000436483"/>
    </source>
</evidence>
<keyword evidence="3" id="KW-1185">Reference proteome</keyword>
<dbReference type="OrthoDB" id="9806647at2"/>
<feature type="transmembrane region" description="Helical" evidence="1">
    <location>
        <begin position="75"/>
        <end position="95"/>
    </location>
</feature>
<proteinExistence type="predicted"/>
<sequence length="107" mass="11138">MIDATFRNGSLTAIGVVVGFSLGFLSRWAGLPGDWERSDLIAVSAITLGIVLQIKALANLLAVDSLLIAKYNRSVRIFVTGLVLVACGVAAALFADLMGYGGIALRG</sequence>
<feature type="transmembrane region" description="Helical" evidence="1">
    <location>
        <begin position="12"/>
        <end position="29"/>
    </location>
</feature>
<feature type="transmembrane region" description="Helical" evidence="1">
    <location>
        <begin position="41"/>
        <end position="63"/>
    </location>
</feature>
<organism evidence="2 3">
    <name type="scientific">Microvirga makkahensis</name>
    <dbReference type="NCBI Taxonomy" id="1128670"/>
    <lineage>
        <taxon>Bacteria</taxon>
        <taxon>Pseudomonadati</taxon>
        <taxon>Pseudomonadota</taxon>
        <taxon>Alphaproteobacteria</taxon>
        <taxon>Hyphomicrobiales</taxon>
        <taxon>Methylobacteriaceae</taxon>
        <taxon>Microvirga</taxon>
    </lineage>
</organism>
<accession>A0A7X3SNY5</accession>
<keyword evidence="1" id="KW-1133">Transmembrane helix</keyword>
<gene>
    <name evidence="2" type="ORF">GR328_10520</name>
</gene>
<comment type="caution">
    <text evidence="2">The sequence shown here is derived from an EMBL/GenBank/DDBJ whole genome shotgun (WGS) entry which is preliminary data.</text>
</comment>
<name>A0A7X3SNY5_9HYPH</name>